<accession>A0A7R6PMY2</accession>
<dbReference type="AlphaFoldDB" id="A0A7R6PMY2"/>
<proteinExistence type="predicted"/>
<evidence type="ECO:0000313" key="1">
    <source>
        <dbReference type="EMBL" id="BBB29352.1"/>
    </source>
</evidence>
<dbReference type="Proteomes" id="UP000595332">
    <property type="component" value="Chromosome"/>
</dbReference>
<dbReference type="RefSeq" id="WP_201349961.1">
    <property type="nucleotide sequence ID" value="NZ_AP014546.1"/>
</dbReference>
<reference evidence="1 2" key="1">
    <citation type="journal article" date="2008" name="Int. J. Syst. Evol. Microbiol.">
        <title>Neptunomonas japonica sp. nov., an Osedax japonicus symbiont-like bacterium isolated from sediment adjacent to sperm whale carcasses off Kagoshima, Japan.</title>
        <authorList>
            <person name="Miyazaki M."/>
            <person name="Nogi Y."/>
            <person name="Fujiwara Y."/>
            <person name="Kawato M."/>
            <person name="Kubokawa K."/>
            <person name="Horikoshi K."/>
        </authorList>
    </citation>
    <scope>NUCLEOTIDE SEQUENCE [LARGE SCALE GENOMIC DNA]</scope>
    <source>
        <strain evidence="1 2">JAMM 1380</strain>
    </source>
</reference>
<dbReference type="InterPro" id="IPR008651">
    <property type="entry name" value="Uncharacterised_HicB"/>
</dbReference>
<evidence type="ECO:0000313" key="2">
    <source>
        <dbReference type="Proteomes" id="UP000595332"/>
    </source>
</evidence>
<gene>
    <name evidence="1" type="ORF">NEJAP_1400</name>
</gene>
<organism evidence="1 2">
    <name type="scientific">Neptunomonas japonica JAMM 1380</name>
    <dbReference type="NCBI Taxonomy" id="1441457"/>
    <lineage>
        <taxon>Bacteria</taxon>
        <taxon>Pseudomonadati</taxon>
        <taxon>Pseudomonadota</taxon>
        <taxon>Gammaproteobacteria</taxon>
        <taxon>Oceanospirillales</taxon>
        <taxon>Oceanospirillaceae</taxon>
        <taxon>Neptunomonas</taxon>
    </lineage>
</organism>
<dbReference type="Pfam" id="PF05534">
    <property type="entry name" value="HicB"/>
    <property type="match status" value="1"/>
</dbReference>
<dbReference type="InterPro" id="IPR035069">
    <property type="entry name" value="TTHA1013/TTHA0281-like"/>
</dbReference>
<dbReference type="SUPFAM" id="SSF143100">
    <property type="entry name" value="TTHA1013/TTHA0281-like"/>
    <property type="match status" value="1"/>
</dbReference>
<sequence length="162" mass="18216">MNTTKKHKGYIGTMEIDCEDNILCGKILYIQDLIMFEADDPKGLQKAFEEAVDDYLATCEEIDKKPDQPLSGTTNIRIGQERHRAVAIKAHQDGISINQLLINAVDFLLEDKSVTNNIHLHVQENASAKEKRNTIDVDYNDLGNPFIDQFNGELSGNTKTTH</sequence>
<protein>
    <submittedName>
        <fullName evidence="1">HicB family protein</fullName>
    </submittedName>
</protein>
<name>A0A7R6PMY2_9GAMM</name>
<dbReference type="KEGG" id="njp:NEJAP_1400"/>
<keyword evidence="2" id="KW-1185">Reference proteome</keyword>
<dbReference type="EMBL" id="AP014546">
    <property type="protein sequence ID" value="BBB29352.1"/>
    <property type="molecule type" value="Genomic_DNA"/>
</dbReference>